<evidence type="ECO:0000313" key="2">
    <source>
        <dbReference type="EMBL" id="BCJ33981.1"/>
    </source>
</evidence>
<dbReference type="InterPro" id="IPR029058">
    <property type="entry name" value="AB_hydrolase_fold"/>
</dbReference>
<dbReference type="Proteomes" id="UP000611640">
    <property type="component" value="Chromosome"/>
</dbReference>
<dbReference type="GO" id="GO:0006508">
    <property type="term" value="P:proteolysis"/>
    <property type="evidence" value="ECO:0007669"/>
    <property type="project" value="InterPro"/>
</dbReference>
<evidence type="ECO:0000313" key="3">
    <source>
        <dbReference type="Proteomes" id="UP000611640"/>
    </source>
</evidence>
<keyword evidence="3" id="KW-1185">Reference proteome</keyword>
<organism evidence="2 3">
    <name type="scientific">Actinocatenispora thailandica</name>
    <dbReference type="NCBI Taxonomy" id="227318"/>
    <lineage>
        <taxon>Bacteria</taxon>
        <taxon>Bacillati</taxon>
        <taxon>Actinomycetota</taxon>
        <taxon>Actinomycetes</taxon>
        <taxon>Micromonosporales</taxon>
        <taxon>Micromonosporaceae</taxon>
        <taxon>Actinocatenispora</taxon>
    </lineage>
</organism>
<protein>
    <recommendedName>
        <fullName evidence="1">Peptidase S9 prolyl oligopeptidase catalytic domain-containing protein</fullName>
    </recommendedName>
</protein>
<feature type="domain" description="Peptidase S9 prolyl oligopeptidase catalytic" evidence="1">
    <location>
        <begin position="3"/>
        <end position="48"/>
    </location>
</feature>
<dbReference type="SUPFAM" id="SSF53474">
    <property type="entry name" value="alpha/beta-Hydrolases"/>
    <property type="match status" value="1"/>
</dbReference>
<dbReference type="AlphaFoldDB" id="A0A7R7HVT5"/>
<accession>A0A7R7HVT5</accession>
<name>A0A7R7HVT5_9ACTN</name>
<dbReference type="EMBL" id="AP023355">
    <property type="protein sequence ID" value="BCJ33981.1"/>
    <property type="molecule type" value="Genomic_DNA"/>
</dbReference>
<reference evidence="2 3" key="1">
    <citation type="submission" date="2020-08" db="EMBL/GenBank/DDBJ databases">
        <title>Whole genome shotgun sequence of Actinocatenispora thailandica NBRC 105041.</title>
        <authorList>
            <person name="Komaki H."/>
            <person name="Tamura T."/>
        </authorList>
    </citation>
    <scope>NUCLEOTIDE SEQUENCE [LARGE SCALE GENOMIC DNA]</scope>
    <source>
        <strain evidence="2 3">NBRC 105041</strain>
    </source>
</reference>
<dbReference type="InterPro" id="IPR001375">
    <property type="entry name" value="Peptidase_S9_cat"/>
</dbReference>
<evidence type="ECO:0000259" key="1">
    <source>
        <dbReference type="Pfam" id="PF00326"/>
    </source>
</evidence>
<proteinExistence type="predicted"/>
<dbReference type="KEGG" id="atl:Athai_14840"/>
<dbReference type="Pfam" id="PF00326">
    <property type="entry name" value="Peptidase_S9"/>
    <property type="match status" value="1"/>
</dbReference>
<gene>
    <name evidence="2" type="ORF">Athai_14840</name>
</gene>
<sequence>MYLHRALRHFGAEHEFVIYPREGHWIRERNHQLDFLRRTRAWFDRWLQP</sequence>
<dbReference type="GO" id="GO:0008236">
    <property type="term" value="F:serine-type peptidase activity"/>
    <property type="evidence" value="ECO:0007669"/>
    <property type="project" value="InterPro"/>
</dbReference>
<dbReference type="Gene3D" id="3.40.50.1820">
    <property type="entry name" value="alpha/beta hydrolase"/>
    <property type="match status" value="1"/>
</dbReference>